<dbReference type="Gene3D" id="3.30.460.10">
    <property type="entry name" value="Beta Polymerase, domain 2"/>
    <property type="match status" value="1"/>
</dbReference>
<dbReference type="CDD" id="cd05403">
    <property type="entry name" value="NT_KNTase_like"/>
    <property type="match status" value="1"/>
</dbReference>
<evidence type="ECO:0000313" key="2">
    <source>
        <dbReference type="EMBL" id="WFT75776.1"/>
    </source>
</evidence>
<dbReference type="RefSeq" id="WP_283077740.1">
    <property type="nucleotide sequence ID" value="NZ_CP121671.1"/>
</dbReference>
<reference evidence="2 3" key="1">
    <citation type="submission" date="2023-04" db="EMBL/GenBank/DDBJ databases">
        <title>Genome sequence of Halobacillus naozhouensis KACC 21980.</title>
        <authorList>
            <person name="Kim S."/>
            <person name="Heo J."/>
            <person name="Kwon S.-W."/>
        </authorList>
    </citation>
    <scope>NUCLEOTIDE SEQUENCE [LARGE SCALE GENOMIC DNA]</scope>
    <source>
        <strain evidence="2 3">KCTC 13234</strain>
    </source>
</reference>
<dbReference type="Proteomes" id="UP001221597">
    <property type="component" value="Chromosome"/>
</dbReference>
<dbReference type="SUPFAM" id="SSF81301">
    <property type="entry name" value="Nucleotidyltransferase"/>
    <property type="match status" value="1"/>
</dbReference>
<dbReference type="EMBL" id="CP121671">
    <property type="protein sequence ID" value="WFT75776.1"/>
    <property type="molecule type" value="Genomic_DNA"/>
</dbReference>
<evidence type="ECO:0000259" key="1">
    <source>
        <dbReference type="Pfam" id="PF18765"/>
    </source>
</evidence>
<sequence length="263" mass="30728">MRQEEAVKVVTESLRKDERVKAVFLKGSMGRGESDEHSDVDLYCLVEEQDEEDFLQDRMQHLEEYREILIYDDIFIIAPQVIAVYDNLLHMDLFTVTERTLLHKDYFKVLHDPEGRMEKFRPYQHLRLSKQDFVDVVDDAAFFLLQYKKSAGRGNDFWCVKVLNDVMVNATKILLHHYCPDRAQLGLKTAERSLPEEWVAKLQYVYQRITVNDHTSAATLAAKILAREFKWIFNELSAAKHTATVAFLKRMIEETCGGISEEF</sequence>
<accession>A0ABY8J491</accession>
<feature type="domain" description="Polymerase beta nucleotidyltransferase" evidence="1">
    <location>
        <begin position="11"/>
        <end position="70"/>
    </location>
</feature>
<organism evidence="2 3">
    <name type="scientific">Halobacillus naozhouensis</name>
    <dbReference type="NCBI Taxonomy" id="554880"/>
    <lineage>
        <taxon>Bacteria</taxon>
        <taxon>Bacillati</taxon>
        <taxon>Bacillota</taxon>
        <taxon>Bacilli</taxon>
        <taxon>Bacillales</taxon>
        <taxon>Bacillaceae</taxon>
        <taxon>Halobacillus</taxon>
    </lineage>
</organism>
<dbReference type="Pfam" id="PF18765">
    <property type="entry name" value="Polbeta"/>
    <property type="match status" value="1"/>
</dbReference>
<name>A0ABY8J491_9BACI</name>
<proteinExistence type="predicted"/>
<keyword evidence="3" id="KW-1185">Reference proteome</keyword>
<dbReference type="InterPro" id="IPR041633">
    <property type="entry name" value="Polbeta"/>
</dbReference>
<evidence type="ECO:0000313" key="3">
    <source>
        <dbReference type="Proteomes" id="UP001221597"/>
    </source>
</evidence>
<gene>
    <name evidence="2" type="ORF">P9989_05170</name>
</gene>
<protein>
    <submittedName>
        <fullName evidence="2">Nucleotidyltransferase domain-containing protein</fullName>
    </submittedName>
</protein>
<dbReference type="InterPro" id="IPR043519">
    <property type="entry name" value="NT_sf"/>
</dbReference>